<dbReference type="EMBL" id="CP141614">
    <property type="protein sequence ID" value="WRP15636.1"/>
    <property type="molecule type" value="Genomic_DNA"/>
</dbReference>
<evidence type="ECO:0000256" key="1">
    <source>
        <dbReference type="ARBA" id="ARBA00022649"/>
    </source>
</evidence>
<keyword evidence="3" id="KW-0378">Hydrolase</keyword>
<evidence type="ECO:0000256" key="2">
    <source>
        <dbReference type="ARBA" id="ARBA00022722"/>
    </source>
</evidence>
<proteinExistence type="inferred from homology"/>
<evidence type="ECO:0000256" key="4">
    <source>
        <dbReference type="ARBA" id="ARBA00024207"/>
    </source>
</evidence>
<reference evidence="6" key="1">
    <citation type="submission" date="2023-12" db="EMBL/GenBank/DDBJ databases">
        <title>Novel isolates from deep terrestrial aquifers shed light on the physiology and ecology of the class Limnochordia.</title>
        <authorList>
            <person name="Karnachuk O.V."/>
            <person name="Lukina A.P."/>
            <person name="Avakyan M.R."/>
            <person name="Kadnikov V."/>
            <person name="Begmatov S."/>
            <person name="Beletsky A.V."/>
            <person name="Mardanov A.V."/>
            <person name="Ravin N.V."/>
        </authorList>
    </citation>
    <scope>NUCLEOTIDE SEQUENCE [LARGE SCALE GENOMIC DNA]</scope>
    <source>
        <strain evidence="6">LN</strain>
    </source>
</reference>
<dbReference type="InterPro" id="IPR037038">
    <property type="entry name" value="HepT-like_sf"/>
</dbReference>
<comment type="similarity">
    <text evidence="4">Belongs to the HepT RNase toxin family.</text>
</comment>
<keyword evidence="1" id="KW-1277">Toxin-antitoxin system</keyword>
<evidence type="ECO:0000313" key="5">
    <source>
        <dbReference type="EMBL" id="WRP15636.1"/>
    </source>
</evidence>
<dbReference type="InterPro" id="IPR008201">
    <property type="entry name" value="HepT-like"/>
</dbReference>
<dbReference type="Proteomes" id="UP001333102">
    <property type="component" value="Chromosome"/>
</dbReference>
<evidence type="ECO:0000313" key="6">
    <source>
        <dbReference type="Proteomes" id="UP001333102"/>
    </source>
</evidence>
<keyword evidence="2" id="KW-0540">Nuclease</keyword>
<gene>
    <name evidence="5" type="ORF">VLY81_05595</name>
</gene>
<dbReference type="Pfam" id="PF01934">
    <property type="entry name" value="HepT-like"/>
    <property type="match status" value="1"/>
</dbReference>
<name>A0ABZ1BSM5_9FIRM</name>
<dbReference type="PANTHER" id="PTHR33397">
    <property type="entry name" value="UPF0331 PROTEIN YUTE"/>
    <property type="match status" value="1"/>
</dbReference>
<evidence type="ECO:0000256" key="3">
    <source>
        <dbReference type="ARBA" id="ARBA00022801"/>
    </source>
</evidence>
<dbReference type="PANTHER" id="PTHR33397:SF3">
    <property type="entry name" value="MRNA NUCLEASE HEPT"/>
    <property type="match status" value="1"/>
</dbReference>
<organism evidence="5 6">
    <name type="scientific">Geochorda subterranea</name>
    <dbReference type="NCBI Taxonomy" id="3109564"/>
    <lineage>
        <taxon>Bacteria</taxon>
        <taxon>Bacillati</taxon>
        <taxon>Bacillota</taxon>
        <taxon>Limnochordia</taxon>
        <taxon>Limnochordales</taxon>
        <taxon>Geochordaceae</taxon>
        <taxon>Geochorda</taxon>
    </lineage>
</organism>
<dbReference type="RefSeq" id="WP_324670042.1">
    <property type="nucleotide sequence ID" value="NZ_CP141614.1"/>
</dbReference>
<dbReference type="InterPro" id="IPR052379">
    <property type="entry name" value="Type_VII_TA_RNase"/>
</dbReference>
<dbReference type="NCBIfam" id="NF047751">
    <property type="entry name" value="HepT_toxin"/>
    <property type="match status" value="1"/>
</dbReference>
<protein>
    <submittedName>
        <fullName evidence="5">DUF86 domain-containing protein</fullName>
    </submittedName>
</protein>
<dbReference type="Gene3D" id="1.20.120.580">
    <property type="entry name" value="bsu32300-like"/>
    <property type="match status" value="1"/>
</dbReference>
<accession>A0ABZ1BSM5</accession>
<keyword evidence="6" id="KW-1185">Reference proteome</keyword>
<sequence>MGAVVDAAVVERKLRKLAEYLQELEEIKPPSFDAYVGSRLVRRSVERLLQLLVEVASDINAHIIVGLGHPAPDDYFQGFIRMGELEVLAPELAARLAPAAGARNILVHEYEAIDDRIVYASIPRALEDFRAYGRQVLEFLNRTSPGSQATPTP</sequence>